<feature type="compositionally biased region" description="Basic and acidic residues" evidence="1">
    <location>
        <begin position="282"/>
        <end position="291"/>
    </location>
</feature>
<feature type="domain" description="Farnesoic acid O-methyl transferase" evidence="2">
    <location>
        <begin position="2671"/>
        <end position="2777"/>
    </location>
</feature>
<feature type="compositionally biased region" description="Basic and acidic residues" evidence="1">
    <location>
        <begin position="451"/>
        <end position="473"/>
    </location>
</feature>
<feature type="region of interest" description="Disordered" evidence="1">
    <location>
        <begin position="1"/>
        <end position="23"/>
    </location>
</feature>
<feature type="compositionally biased region" description="Polar residues" evidence="1">
    <location>
        <begin position="533"/>
        <end position="543"/>
    </location>
</feature>
<reference evidence="4" key="1">
    <citation type="submission" date="2025-08" db="UniProtKB">
        <authorList>
            <consortium name="RefSeq"/>
        </authorList>
    </citation>
    <scope>IDENTIFICATION</scope>
    <source>
        <tissue evidence="4">Gonads</tissue>
    </source>
</reference>
<feature type="compositionally biased region" description="Basic and acidic residues" evidence="1">
    <location>
        <begin position="1"/>
        <end position="10"/>
    </location>
</feature>
<feature type="domain" description="Farnesoic acid O-methyl transferase" evidence="2">
    <location>
        <begin position="1629"/>
        <end position="1746"/>
    </location>
</feature>
<evidence type="ECO:0000256" key="1">
    <source>
        <dbReference type="SAM" id="MobiDB-lite"/>
    </source>
</evidence>
<dbReference type="RefSeq" id="XP_023932899.1">
    <property type="nucleotide sequence ID" value="XM_024077131.1"/>
</dbReference>
<evidence type="ECO:0000313" key="3">
    <source>
        <dbReference type="Proteomes" id="UP000085678"/>
    </source>
</evidence>
<dbReference type="OrthoDB" id="6044186at2759"/>
<feature type="region of interest" description="Disordered" evidence="1">
    <location>
        <begin position="632"/>
        <end position="726"/>
    </location>
</feature>
<sequence length="3603" mass="407954">MPKIAEEQSRSGESGQVSPADKVTGTMEMRRYFLESKQVFTWDQTTVDTITTRDFTADDGSRKREESHVIEKNTLFTRDYSFKFGGIELLAHFEKDKSKYIDNFGQDREEDEHVVVPSATPTLQLGDDEEEQATLQEQQMLKPPEPEPPQKPTPQEVDQIDNTIIVDATYPKTELDLTHPPGVSLTDKVLQKPPTPISNGEILPVDIQSNKQDDGTPDEDTKPEVGKQDAQPIDGSTSTDQSTSEVFITPQGTPTEILSPDEEQVGLKLEEKRLIRPPSQSSDDKPERPDEPSAFGQNKPESPKRNGVSVQDVVFQTDLETATTEETRKAPGGAQEPKEEQVSPVGPQALIALDEPRDIQTAIMPSETLQKPEDRNLDDREPEPKDKKFMLKDMVESAFDTIEIEETRTPPKPGESHGQEPREDLISPDKSTETMDLDTLVPQTATLSVETLEKPVTEEVKTPEEEPKDIINSDVDIDKIVKKEIPPKTDTIYEQEPMEELAGPDEPKQTIVLKDDEIVESATVPEKVLQSPVVQISEENPPTQKIPVETLEKPVAEEMDKTPEEEDPKPKDIIELDVKANGTDEKQIPSKTDAIYEQEPIEELAGPDQPKQTMILKDDEIVESATVPEKVLQSPVVQTSEESLPTQTAPAEEDEVKPLDERAIEGTPLSSQEPSEDVVFSPDTVTVPLDDEVNIPEATTTAKLDEELLEPPPLPKKTRKSQELDERIVTVMEDKPVLDLDTNQNETMAIPGQVLQAPPPPSQEPEVGEIKRPEVDATVDVESSHPQTTSMSVSEETLEGPSVTALTKRKETTVTVTETTLVEQEEDITPSELRKMVESAFDIVDESEAQENVTDVPLEVEDLPTQEIPEDVSNVRSQETIQRYVEPTHVDEQHVQPANDITPTTEDEKQIQAQEAMVAATEVQVIQQDVSLTGEEEEPSQHESLLREMVLAAMEIKDGEPVPDTAEEEEENEEPLDVYHTQDTAVPSKFVFLPETLFKFIPWTTFRVRSESEVYVALTKTLEDVENDAHVITLGALDNTLTTIQDGSKGPVVNACKTDNILSEKYFRSFWISWDNHKLQIGKGRRRGYRTIMEYDIPENRRFPIKYVAVGTGEKPSEWEFFLTPELKAMIQDTIGVERLDSFEEQIPGEEKMAPPQEELTTEPLPGRQMGLVEQSITEGADDETLGLVEPRIANFRTLTVFHVGEYRFIDGYPLDDCQWVVFGLQAASDVRVILTSEYDELSQRCYEVIIGGDNNSKTEIMASGEKQDEWKTQSILSKDMYKTFCLSWNEDKIELAEGVEGKYRSVLEWNIPGGKKHTIKYLAICGTGVWKIPEYTSKPPKDFQKRATYLVSKALELEPQEPSYTEVTEQRVRLGVLLAQQEELETVTPMKLEPKIENLQSFTISQETDIRFIDTHPVHQQRWFVFGVRAANDVRVYLSSAAGETKENCYTVQLGCEGNTKTQVVVSGVSQIEVPTHGILSDVVFKTFWVKWDDDKLEVGEGDRDDQRSILEWTIPDDKRFPVNAIALSIGATPAEFRVPEFNAVSELPKATQLLYMVLEMEPEKTAEEAIVKMTEPELETVQQQEEQTPFEELVALEPKIDHFSCLTIFQVDATRVLEGYPLPGQRWFVFGLRGSSDARVALLNVEENVARKSYEVVLGSEGNTKTEVKEHGVTQMVIPTENILSKDVFKTFWINWEDDKLTLGENDEGKQKTKLEWEIPKEKRHPVNAVAVCCGDEKGATWMVPNFEVTTLPNDVNKVSHVTYMTLQAGCADTPIVDVTDRNIFQDLQFVEEQKELEPTAEEISGEPKIENFRCLTVFQVDDYRFLDGWPLPEQQWVVFGLKSAKDARVVLATVEGSQARKSYEIVIGGNENSTTEIMAEGQIQKTTPTESILSKDIFKTFWISWCNDKITLGESDKDAQRTVLEWDIPDDKRHDIDAIAVSSRCESGAVWMLPEFQVMKQPFDINKQSCLTYQSLQLEPSEMPPMVDVTDKVVHKDIQLVVEKKETVPAEQTIPVEPKIEKFRCLTVLTVDDYRFLELPLQQWLVFGLKAAQDARVCLGTEEGNKALMNYEIVIGGNNNTTTEIRESGKVRKSEKTESILSKDIFKTFWISWNDDRITVGANEEDKQQTVLEWDIPEKKRRHISAVAVAAGDKHGAVWMVPEFEETTEPVDIKKQSCMTFQSLHLEHDAPPIVDVTNIAVHKDIQLVTDYTVEEPEDEEESEVAVEPKIDLFRCLTIFQVDDYRFLEGWPLPEHQWVVFGLKSSKDARIVLATVEENQAHKSYEIIIGGDENTTSEIKESEERQIIRPTKSILNKDVFKTFWISWSDDKLILGEGDQDTQRVVLEWDIPADKRHRVDAIAVSSGDENGAVWMIPEFQSAVPLCDVKRCSCLTYMSLTLETEKPTIFDVTDKVVHVDIQLISKKKPEPLKERIVYVEPKIKKFRCMYTRYVDDYKFLVNQPSLQHQWVIFGVRAAENARVCLTSVYGDAKQKCYEIILGGEGNTKTEIRESGKTQKEVMTKSILSKDIFKTYWISWENDTIQVGEGDTGTQESILEWKIPADKRHTVKHVALASGGDSKAEWKIPEFTEESVSHVKPQTLAQTSLVTFQTLQLEEDKIPAQEVAEHISIQEIHLTQREKVEKQLNEVAKVEPKIESYSVVTTLPVDDYRTIPGCQNVEWMVFGVRAKDNARVCLTSVHGDTKQKSYEVVIGSHSNSKTEIQESGETVVEAPTEAILSQDLMKPFWMSWDDAKIKVGEGVTKDEQTVLEWEIPESKLQSVDEVSVFVDSEEGGEWMVPMFAVEQELVTPAVTTSEVEETSVQLAEQTIEQKEQTTVTVTEPRIETFVTMRTHKADDYQFIEGYPTETLQSIVFGIRAAGNARVALTSKTGDVQHGVYEVVIGGADNTKSEIREGGETQQTVETENILSKDMFKPYWISWDEAKIQMGQGQEVKKDVVVEWAIPEDKIHPVNAVAVAVDDKDGGSWRLPDFAEPKETPEKETEVVTYDESVRFKEALNFMINNKEPKPENVETFVTNPDDDYYFFEETTVVEKKWVIFNVKSKGELHVVLSSVSGLDKNRKYEIILGCDANNKSKILENGEEKVETDTHDIISDTEYHVFWITWTDQKLRVGRGKFEGFDLLMELPIPDENYEIISAAVLSTDTAEWQVLKVTGDVTDSTETTTVEQTTDEQRYHITPEGLKVPIETSRKVSESGEEEKPYFETIISAKSEPDGEYETFEEWTETFEEWTEWTVFRVKTDQEAKVALSGSSETGGSELRKDAYEIILGADNNKKTYIKQNDRIEAEVSSKGILSSDNFRTFWLSWEDAKVQIGRGYKKGNDKILEWEPPKESWQKITNLGVSSGVTGAEWEFLKYKGWRQTAGDEYLFDQDYPSESESEGGLDLIENFITVLTPAVYDYQYLPEVPVTDKTWITFRLRAGCNGNIALSSIYGETDSKTYEIQLGGRDNNRSMIRHGGHGAIYAETYTRGVLNPQEFRPFWISWDGGKIRVGRGNKKYKRSFLEWTIPEEKMHSVNCLAVATGEGSDGQWEFVEYIDPNKEETKEDRMKQARVSLLWMSKKQRMLNILEDAYPNPLDTKDLLR</sequence>
<dbReference type="PANTHER" id="PTHR36695:SF12">
    <property type="entry name" value="AGAP008648-PA"/>
    <property type="match status" value="1"/>
</dbReference>
<feature type="domain" description="Farnesoic acid O-methyl transferase" evidence="2">
    <location>
        <begin position="1409"/>
        <end position="1540"/>
    </location>
</feature>
<dbReference type="SMART" id="SM00029">
    <property type="entry name" value="GASTRIN"/>
    <property type="match status" value="8"/>
</dbReference>
<feature type="compositionally biased region" description="Polar residues" evidence="1">
    <location>
        <begin position="784"/>
        <end position="795"/>
    </location>
</feature>
<feature type="region of interest" description="Disordered" evidence="1">
    <location>
        <begin position="533"/>
        <end position="618"/>
    </location>
</feature>
<dbReference type="Proteomes" id="UP000085678">
    <property type="component" value="Unplaced"/>
</dbReference>
<proteinExistence type="predicted"/>
<feature type="domain" description="Farnesoic acid O-methyl transferase" evidence="2">
    <location>
        <begin position="3041"/>
        <end position="3139"/>
    </location>
</feature>
<feature type="domain" description="Farnesoic acid O-methyl transferase" evidence="2">
    <location>
        <begin position="1839"/>
        <end position="1955"/>
    </location>
</feature>
<feature type="compositionally biased region" description="Basic and acidic residues" evidence="1">
    <location>
        <begin position="370"/>
        <end position="395"/>
    </location>
</feature>
<dbReference type="InterPro" id="IPR022041">
    <property type="entry name" value="Methyltransf_FA"/>
</dbReference>
<feature type="compositionally biased region" description="Polar residues" evidence="1">
    <location>
        <begin position="635"/>
        <end position="649"/>
    </location>
</feature>
<feature type="compositionally biased region" description="Basic and acidic residues" evidence="1">
    <location>
        <begin position="211"/>
        <end position="227"/>
    </location>
</feature>
<dbReference type="Pfam" id="PF12248">
    <property type="entry name" value="Methyltransf_FA"/>
    <property type="match status" value="13"/>
</dbReference>
<evidence type="ECO:0000313" key="4">
    <source>
        <dbReference type="RefSeq" id="XP_023932899.1"/>
    </source>
</evidence>
<dbReference type="PANTHER" id="PTHR36695">
    <property type="entry name" value="AGAP008648-PA"/>
    <property type="match status" value="1"/>
</dbReference>
<evidence type="ECO:0000259" key="2">
    <source>
        <dbReference type="Pfam" id="PF12248"/>
    </source>
</evidence>
<feature type="region of interest" description="Disordered" evidence="1">
    <location>
        <begin position="778"/>
        <end position="812"/>
    </location>
</feature>
<feature type="compositionally biased region" description="Basic and acidic residues" evidence="1">
    <location>
        <begin position="550"/>
        <end position="588"/>
    </location>
</feature>
<dbReference type="GeneID" id="106167937"/>
<feature type="domain" description="Farnesoic acid O-methyl transferase" evidence="2">
    <location>
        <begin position="2857"/>
        <end position="2988"/>
    </location>
</feature>
<accession>A0A2R2MRM0</accession>
<feature type="domain" description="Farnesoic acid O-methyl transferase" evidence="2">
    <location>
        <begin position="3418"/>
        <end position="3553"/>
    </location>
</feature>
<feature type="domain" description="Farnesoic acid O-methyl transferase" evidence="2">
    <location>
        <begin position="2468"/>
        <end position="2587"/>
    </location>
</feature>
<feature type="domain" description="Farnesoic acid O-methyl transferase" evidence="2">
    <location>
        <begin position="1005"/>
        <end position="1120"/>
    </location>
</feature>
<feature type="domain" description="Farnesoic acid O-methyl transferase" evidence="2">
    <location>
        <begin position="3249"/>
        <end position="3371"/>
    </location>
</feature>
<gene>
    <name evidence="4" type="primary">LOC106167937</name>
</gene>
<keyword evidence="3" id="KW-1185">Reference proteome</keyword>
<feature type="domain" description="Farnesoic acid O-methyl transferase" evidence="2">
    <location>
        <begin position="1219"/>
        <end position="1329"/>
    </location>
</feature>
<protein>
    <submittedName>
        <fullName evidence="4">Uncharacterized protein LOC106167937 isoform X3</fullName>
    </submittedName>
</protein>
<organism evidence="3 4">
    <name type="scientific">Lingula anatina</name>
    <name type="common">Brachiopod</name>
    <name type="synonym">Lingula unguis</name>
    <dbReference type="NCBI Taxonomy" id="7574"/>
    <lineage>
        <taxon>Eukaryota</taxon>
        <taxon>Metazoa</taxon>
        <taxon>Spiralia</taxon>
        <taxon>Lophotrochozoa</taxon>
        <taxon>Brachiopoda</taxon>
        <taxon>Linguliformea</taxon>
        <taxon>Lingulata</taxon>
        <taxon>Lingulida</taxon>
        <taxon>Linguloidea</taxon>
        <taxon>Lingulidae</taxon>
        <taxon>Lingula</taxon>
    </lineage>
</organism>
<feature type="domain" description="Farnesoic acid O-methyl transferase" evidence="2">
    <location>
        <begin position="2260"/>
        <end position="2377"/>
    </location>
</feature>
<feature type="compositionally biased region" description="Polar residues" evidence="1">
    <location>
        <begin position="234"/>
        <end position="256"/>
    </location>
</feature>
<feature type="region of interest" description="Disordered" evidence="1">
    <location>
        <begin position="120"/>
        <end position="473"/>
    </location>
</feature>
<name>A0A2R2MRM0_LINAN</name>
<feature type="compositionally biased region" description="Basic and acidic residues" evidence="1">
    <location>
        <begin position="405"/>
        <end position="433"/>
    </location>
</feature>
<feature type="region of interest" description="Disordered" evidence="1">
    <location>
        <begin position="488"/>
        <end position="508"/>
    </location>
</feature>
<feature type="domain" description="Farnesoic acid O-methyl transferase" evidence="2">
    <location>
        <begin position="2047"/>
        <end position="2163"/>
    </location>
</feature>